<dbReference type="Proteomes" id="UP001620408">
    <property type="component" value="Unassembled WGS sequence"/>
</dbReference>
<evidence type="ECO:0000313" key="1">
    <source>
        <dbReference type="EMBL" id="MFK2918928.1"/>
    </source>
</evidence>
<dbReference type="EMBL" id="JADIKD010000012">
    <property type="protein sequence ID" value="MFK2918928.1"/>
    <property type="molecule type" value="Genomic_DNA"/>
</dbReference>
<proteinExistence type="predicted"/>
<keyword evidence="2" id="KW-1185">Reference proteome</keyword>
<gene>
    <name evidence="1" type="ORF">ISS97_16775</name>
</gene>
<comment type="caution">
    <text evidence="1">The sequence shown here is derived from an EMBL/GenBank/DDBJ whole genome shotgun (WGS) entry which is preliminary data.</text>
</comment>
<name>A0ABW8K7Q8_9GAMM</name>
<protein>
    <submittedName>
        <fullName evidence="1">Uncharacterized protein</fullName>
    </submittedName>
</protein>
<sequence>MPKILNRVGGIHGGMKMKTQEHKPVTIRLSAESGAGEAKNLYAYVADKRGKVIESVPFKGLEAQLRSTRGELEGQAKLYIAQGVPSQAASKLNERTLLKAGAYQVVQNFSGHVIDVLRVPAAVLQPWIWNNCLITGHLSKDFLIDGQSVNQPVCNARVHICEVETEFVFPHIPIYYRPIPDWVISEISERFASLSQLNVAPPPIPDPIGPISQTLISTGPRPAPAASLKMKAAALPEIPAHVLRSLTSGSAETVRQAIYANHALLYPYFCLWPIYWPWLYTCDEETVVYSDCNGHFEMWENTFSEDGPLNIYVWVEVNINGQWVTVYRPSLPCHTWWNYTCGTDINIKVTDPRVMPCDCGINAHGELAWFRSIGESATALHIEQSDANAVSVQGGVSLFNVGCTDIIDAKRISPFGGTLNFKLLFGDGLPTAGVTHYRWTRTRIKDANLNDIFGASPQVINGQVAKTYFVITQSGGQFHFETHAITLGAEGSGQDIGYRIPQWDIYNEPLVPSTDKALTIQWTSPDFWSASIDSHALDDGLYRFDLELGTMSAGAFQVVAVPKAVFQVSDYSNSGNSVNAPDYDLHIDSGNTAHALALSFKVRIDNAPCSAVIQNAELTDGAGHLVYVNGVPVVSGKCGFIHYTSLAQGVRISFNASHPRNFATFSFGVIKGNNTDPTGVSASGYVLSGVDGFALSGGLFTQDVSVPQLLGTCPQAAFSENLNVYALATDGTYRLQSGYDASDVKAFALSNT</sequence>
<dbReference type="RefSeq" id="WP_379983450.1">
    <property type="nucleotide sequence ID" value="NZ_JADIKD010000012.1"/>
</dbReference>
<reference evidence="1 2" key="1">
    <citation type="submission" date="2020-10" db="EMBL/GenBank/DDBJ databases">
        <title>Phylogeny of dyella-like bacteria.</title>
        <authorList>
            <person name="Fu J."/>
        </authorList>
    </citation>
    <scope>NUCLEOTIDE SEQUENCE [LARGE SCALE GENOMIC DNA]</scope>
    <source>
        <strain evidence="1 2">BB4</strain>
    </source>
</reference>
<organism evidence="1 2">
    <name type="scientific">Dyella koreensis</name>
    <dbReference type="NCBI Taxonomy" id="311235"/>
    <lineage>
        <taxon>Bacteria</taxon>
        <taxon>Pseudomonadati</taxon>
        <taxon>Pseudomonadota</taxon>
        <taxon>Gammaproteobacteria</taxon>
        <taxon>Lysobacterales</taxon>
        <taxon>Rhodanobacteraceae</taxon>
        <taxon>Dyella</taxon>
    </lineage>
</organism>
<evidence type="ECO:0000313" key="2">
    <source>
        <dbReference type="Proteomes" id="UP001620408"/>
    </source>
</evidence>
<accession>A0ABW8K7Q8</accession>